<dbReference type="Proteomes" id="UP001143463">
    <property type="component" value="Unassembled WGS sequence"/>
</dbReference>
<proteinExistence type="predicted"/>
<evidence type="ECO:0000256" key="12">
    <source>
        <dbReference type="ARBA" id="ARBA00023012"/>
    </source>
</evidence>
<evidence type="ECO:0000256" key="3">
    <source>
        <dbReference type="ARBA" id="ARBA00012438"/>
    </source>
</evidence>
<keyword evidence="14" id="KW-0472">Membrane</keyword>
<dbReference type="SMART" id="SM00304">
    <property type="entry name" value="HAMP"/>
    <property type="match status" value="1"/>
</dbReference>
<comment type="catalytic activity">
    <reaction evidence="1">
        <text>ATP + protein L-histidine = ADP + protein N-phospho-L-histidine.</text>
        <dbReference type="EC" id="2.7.13.3"/>
    </reaction>
</comment>
<dbReference type="GO" id="GO:0005524">
    <property type="term" value="F:ATP binding"/>
    <property type="evidence" value="ECO:0007669"/>
    <property type="project" value="UniProtKB-KW"/>
</dbReference>
<sequence>MRGTARVRTRIVSLSVAIAAIAVTLFGVPLALGLARYAVADEGVTLQRLADLTAAAVLTDLAHDRVPAVLPGSGTPGTTLGLFDDDGLLVAGDGTATGDEHVAAVLAGAGPQVVESGGNLVATVPVLGEHEIVGVVRASHPVSAVYTALVPLWLGMLGLAALVLAAAWVIARRQARRLARPLEELAVLADRLGDGDFGVRPRRTGLAEVDALGAAFAGTAARLDDLLARERAFSAEASHQLRTPLAALRLRLENARADAGARPGADVGPALDAAVVETERLTRTVEELLDLARSRGGGRGPVDLHAVLDEVAETYRPRLVAEGRSLDVELDGADVDEPGAAEPAVVGSRAAIGQVLAVLLDNALRHGGGAVRVGVREVGDAVAVDVGDEGPGFTDGRPERNGRPRTETPADGIGLGLPLATRLAEDQGGRLVVSRESPLVMTLFLPLDDGDGEGGEPADEGSRPPG</sequence>
<evidence type="ECO:0000256" key="10">
    <source>
        <dbReference type="ARBA" id="ARBA00022840"/>
    </source>
</evidence>
<protein>
    <recommendedName>
        <fullName evidence="3">histidine kinase</fullName>
        <ecNumber evidence="3">2.7.13.3</ecNumber>
    </recommendedName>
</protein>
<dbReference type="CDD" id="cd06225">
    <property type="entry name" value="HAMP"/>
    <property type="match status" value="1"/>
</dbReference>
<evidence type="ECO:0000256" key="8">
    <source>
        <dbReference type="ARBA" id="ARBA00022741"/>
    </source>
</evidence>
<dbReference type="InterPro" id="IPR005467">
    <property type="entry name" value="His_kinase_dom"/>
</dbReference>
<keyword evidence="5" id="KW-0597">Phosphoprotein</keyword>
<evidence type="ECO:0000256" key="5">
    <source>
        <dbReference type="ARBA" id="ARBA00022553"/>
    </source>
</evidence>
<dbReference type="Gene3D" id="6.10.340.10">
    <property type="match status" value="1"/>
</dbReference>
<dbReference type="InterPro" id="IPR036097">
    <property type="entry name" value="HisK_dim/P_sf"/>
</dbReference>
<keyword evidence="6" id="KW-0808">Transferase</keyword>
<evidence type="ECO:0000256" key="2">
    <source>
        <dbReference type="ARBA" id="ARBA00004651"/>
    </source>
</evidence>
<evidence type="ECO:0000259" key="16">
    <source>
        <dbReference type="PROSITE" id="PS50885"/>
    </source>
</evidence>
<dbReference type="CDD" id="cd00082">
    <property type="entry name" value="HisKA"/>
    <property type="match status" value="1"/>
</dbReference>
<feature type="domain" description="HAMP" evidence="16">
    <location>
        <begin position="176"/>
        <end position="228"/>
    </location>
</feature>
<evidence type="ECO:0000256" key="7">
    <source>
        <dbReference type="ARBA" id="ARBA00022692"/>
    </source>
</evidence>
<dbReference type="Pfam" id="PF00512">
    <property type="entry name" value="HisKA"/>
    <property type="match status" value="1"/>
</dbReference>
<dbReference type="SUPFAM" id="SSF55874">
    <property type="entry name" value="ATPase domain of HSP90 chaperone/DNA topoisomerase II/histidine kinase"/>
    <property type="match status" value="1"/>
</dbReference>
<dbReference type="SMART" id="SM00387">
    <property type="entry name" value="HATPase_c"/>
    <property type="match status" value="1"/>
</dbReference>
<feature type="transmembrane region" description="Helical" evidence="14">
    <location>
        <begin position="150"/>
        <end position="171"/>
    </location>
</feature>
<dbReference type="PANTHER" id="PTHR44936:SF9">
    <property type="entry name" value="SENSOR PROTEIN CREC"/>
    <property type="match status" value="1"/>
</dbReference>
<dbReference type="Gene3D" id="1.10.287.130">
    <property type="match status" value="1"/>
</dbReference>
<comment type="subcellular location">
    <subcellularLocation>
        <location evidence="2">Cell membrane</location>
        <topology evidence="2">Multi-pass membrane protein</topology>
    </subcellularLocation>
</comment>
<keyword evidence="12" id="KW-0902">Two-component regulatory system</keyword>
<dbReference type="GO" id="GO:0005886">
    <property type="term" value="C:plasma membrane"/>
    <property type="evidence" value="ECO:0007669"/>
    <property type="project" value="UniProtKB-SubCell"/>
</dbReference>
<keyword evidence="7 14" id="KW-0812">Transmembrane</keyword>
<keyword evidence="4" id="KW-1003">Cell membrane</keyword>
<evidence type="ECO:0000256" key="9">
    <source>
        <dbReference type="ARBA" id="ARBA00022777"/>
    </source>
</evidence>
<accession>A0A9W6KYB0</accession>
<feature type="region of interest" description="Disordered" evidence="13">
    <location>
        <begin position="386"/>
        <end position="414"/>
    </location>
</feature>
<dbReference type="EC" id="2.7.13.3" evidence="3"/>
<dbReference type="Gene3D" id="3.30.565.10">
    <property type="entry name" value="Histidine kinase-like ATPase, C-terminal domain"/>
    <property type="match status" value="1"/>
</dbReference>
<evidence type="ECO:0000256" key="1">
    <source>
        <dbReference type="ARBA" id="ARBA00000085"/>
    </source>
</evidence>
<comment type="caution">
    <text evidence="17">The sequence shown here is derived from an EMBL/GenBank/DDBJ whole genome shotgun (WGS) entry which is preliminary data.</text>
</comment>
<feature type="domain" description="Histidine kinase" evidence="15">
    <location>
        <begin position="236"/>
        <end position="449"/>
    </location>
</feature>
<dbReference type="InterPro" id="IPR003660">
    <property type="entry name" value="HAMP_dom"/>
</dbReference>
<dbReference type="InterPro" id="IPR003594">
    <property type="entry name" value="HATPase_dom"/>
</dbReference>
<dbReference type="AlphaFoldDB" id="A0A9W6KYB0"/>
<dbReference type="SUPFAM" id="SSF47384">
    <property type="entry name" value="Homodimeric domain of signal transducing histidine kinase"/>
    <property type="match status" value="1"/>
</dbReference>
<dbReference type="InterPro" id="IPR050980">
    <property type="entry name" value="2C_sensor_his_kinase"/>
</dbReference>
<evidence type="ECO:0000313" key="17">
    <source>
        <dbReference type="EMBL" id="GLL10216.1"/>
    </source>
</evidence>
<keyword evidence="18" id="KW-1185">Reference proteome</keyword>
<evidence type="ECO:0000256" key="14">
    <source>
        <dbReference type="SAM" id="Phobius"/>
    </source>
</evidence>
<dbReference type="InterPro" id="IPR003661">
    <property type="entry name" value="HisK_dim/P_dom"/>
</dbReference>
<keyword evidence="8" id="KW-0547">Nucleotide-binding</keyword>
<dbReference type="EMBL" id="BSFQ01000004">
    <property type="protein sequence ID" value="GLL10216.1"/>
    <property type="molecule type" value="Genomic_DNA"/>
</dbReference>
<reference evidence="17" key="1">
    <citation type="journal article" date="2014" name="Int. J. Syst. Evol. Microbiol.">
        <title>Complete genome sequence of Corynebacterium casei LMG S-19264T (=DSM 44701T), isolated from a smear-ripened cheese.</title>
        <authorList>
            <consortium name="US DOE Joint Genome Institute (JGI-PGF)"/>
            <person name="Walter F."/>
            <person name="Albersmeier A."/>
            <person name="Kalinowski J."/>
            <person name="Ruckert C."/>
        </authorList>
    </citation>
    <scope>NUCLEOTIDE SEQUENCE</scope>
    <source>
        <strain evidence="17">VKM Ac-1069</strain>
    </source>
</reference>
<dbReference type="Pfam" id="PF02518">
    <property type="entry name" value="HATPase_c"/>
    <property type="match status" value="1"/>
</dbReference>
<dbReference type="GO" id="GO:0000155">
    <property type="term" value="F:phosphorelay sensor kinase activity"/>
    <property type="evidence" value="ECO:0007669"/>
    <property type="project" value="InterPro"/>
</dbReference>
<keyword evidence="9 17" id="KW-0418">Kinase</keyword>
<evidence type="ECO:0000256" key="6">
    <source>
        <dbReference type="ARBA" id="ARBA00022679"/>
    </source>
</evidence>
<feature type="transmembrane region" description="Helical" evidence="14">
    <location>
        <begin position="12"/>
        <end position="39"/>
    </location>
</feature>
<dbReference type="PROSITE" id="PS50109">
    <property type="entry name" value="HIS_KIN"/>
    <property type="match status" value="1"/>
</dbReference>
<keyword evidence="11 14" id="KW-1133">Transmembrane helix</keyword>
<evidence type="ECO:0000313" key="18">
    <source>
        <dbReference type="Proteomes" id="UP001143463"/>
    </source>
</evidence>
<evidence type="ECO:0000256" key="13">
    <source>
        <dbReference type="SAM" id="MobiDB-lite"/>
    </source>
</evidence>
<reference evidence="17" key="2">
    <citation type="submission" date="2023-01" db="EMBL/GenBank/DDBJ databases">
        <authorList>
            <person name="Sun Q."/>
            <person name="Evtushenko L."/>
        </authorList>
    </citation>
    <scope>NUCLEOTIDE SEQUENCE</scope>
    <source>
        <strain evidence="17">VKM Ac-1069</strain>
    </source>
</reference>
<name>A0A9W6KYB0_9PSEU</name>
<evidence type="ECO:0000256" key="4">
    <source>
        <dbReference type="ARBA" id="ARBA00022475"/>
    </source>
</evidence>
<dbReference type="PROSITE" id="PS50885">
    <property type="entry name" value="HAMP"/>
    <property type="match status" value="1"/>
</dbReference>
<dbReference type="RefSeq" id="WP_081923814.1">
    <property type="nucleotide sequence ID" value="NZ_BAAAUZ010000004.1"/>
</dbReference>
<feature type="region of interest" description="Disordered" evidence="13">
    <location>
        <begin position="445"/>
        <end position="466"/>
    </location>
</feature>
<dbReference type="PANTHER" id="PTHR44936">
    <property type="entry name" value="SENSOR PROTEIN CREC"/>
    <property type="match status" value="1"/>
</dbReference>
<organism evidence="17 18">
    <name type="scientific">Pseudonocardia halophobica</name>
    <dbReference type="NCBI Taxonomy" id="29401"/>
    <lineage>
        <taxon>Bacteria</taxon>
        <taxon>Bacillati</taxon>
        <taxon>Actinomycetota</taxon>
        <taxon>Actinomycetes</taxon>
        <taxon>Pseudonocardiales</taxon>
        <taxon>Pseudonocardiaceae</taxon>
        <taxon>Pseudonocardia</taxon>
    </lineage>
</organism>
<gene>
    <name evidence="17" type="ORF">GCM10017577_13560</name>
</gene>
<dbReference type="SMART" id="SM00388">
    <property type="entry name" value="HisKA"/>
    <property type="match status" value="1"/>
</dbReference>
<dbReference type="Pfam" id="PF00672">
    <property type="entry name" value="HAMP"/>
    <property type="match status" value="1"/>
</dbReference>
<feature type="compositionally biased region" description="Acidic residues" evidence="13">
    <location>
        <begin position="448"/>
        <end position="459"/>
    </location>
</feature>
<keyword evidence="10" id="KW-0067">ATP-binding</keyword>
<dbReference type="InterPro" id="IPR036890">
    <property type="entry name" value="HATPase_C_sf"/>
</dbReference>
<evidence type="ECO:0000259" key="15">
    <source>
        <dbReference type="PROSITE" id="PS50109"/>
    </source>
</evidence>
<feature type="compositionally biased region" description="Basic and acidic residues" evidence="13">
    <location>
        <begin position="396"/>
        <end position="408"/>
    </location>
</feature>
<evidence type="ECO:0000256" key="11">
    <source>
        <dbReference type="ARBA" id="ARBA00022989"/>
    </source>
</evidence>